<dbReference type="AlphaFoldDB" id="A0P7H0"/>
<evidence type="ECO:0000313" key="2">
    <source>
        <dbReference type="Proteomes" id="UP000054262"/>
    </source>
</evidence>
<organism evidence="1 2">
    <name type="scientific">Methylophilales bacterium HTCC2181</name>
    <dbReference type="NCBI Taxonomy" id="383631"/>
    <lineage>
        <taxon>Bacteria</taxon>
        <taxon>Pseudomonadati</taxon>
        <taxon>Pseudomonadota</taxon>
        <taxon>Betaproteobacteria</taxon>
        <taxon>Nitrosomonadales</taxon>
        <taxon>OM43 clade</taxon>
    </lineage>
</organism>
<protein>
    <submittedName>
        <fullName evidence="1">Uncharacterized protein</fullName>
    </submittedName>
</protein>
<evidence type="ECO:0000313" key="1">
    <source>
        <dbReference type="EMBL" id="EAV47480.1"/>
    </source>
</evidence>
<accession>A0P7H0</accession>
<reference evidence="1 2" key="1">
    <citation type="submission" date="2006-11" db="EMBL/GenBank/DDBJ databases">
        <authorList>
            <person name="Giovannoni S."/>
            <person name="Vergin K."/>
            <person name="Ferriera S."/>
            <person name="Johnson J."/>
            <person name="Kravitz S."/>
            <person name="Beeson K."/>
            <person name="Sutton G."/>
            <person name="Rogers Y.-H."/>
            <person name="Friedman R."/>
            <person name="Frazier M."/>
            <person name="Venter J.C."/>
        </authorList>
    </citation>
    <scope>NUCLEOTIDE SEQUENCE [LARGE SCALE GENOMIC DNA]</scope>
    <source>
        <strain evidence="1 2">HTCC2181</strain>
    </source>
</reference>
<gene>
    <name evidence="1" type="ORF">MB2181_05365</name>
</gene>
<proteinExistence type="predicted"/>
<keyword evidence="2" id="KW-1185">Reference proteome</keyword>
<dbReference type="EMBL" id="AAUX01000001">
    <property type="protein sequence ID" value="EAV47480.1"/>
    <property type="molecule type" value="Genomic_DNA"/>
</dbReference>
<name>A0P7H0_9PROT</name>
<dbReference type="Proteomes" id="UP000054262">
    <property type="component" value="Unassembled WGS sequence"/>
</dbReference>
<sequence>MKKNQPAYEVQDIPTFIQQVLMKYGEKEHIGQSEYLRVFSQDVLNKLKKQFGVRVLGQVVEHSNSYLVHSNDGKTIITMGKYINQ</sequence>
<comment type="caution">
    <text evidence="1">The sequence shown here is derived from an EMBL/GenBank/DDBJ whole genome shotgun (WGS) entry which is preliminary data.</text>
</comment>